<evidence type="ECO:0000313" key="2">
    <source>
        <dbReference type="EMBL" id="KAG9236922.1"/>
    </source>
</evidence>
<dbReference type="InterPro" id="IPR036915">
    <property type="entry name" value="Cyclin-like_sf"/>
</dbReference>
<dbReference type="Pfam" id="PF08613">
    <property type="entry name" value="Cyclin"/>
    <property type="match status" value="1"/>
</dbReference>
<dbReference type="AlphaFoldDB" id="A0A9P8C835"/>
<dbReference type="EMBL" id="MU251396">
    <property type="protein sequence ID" value="KAG9236922.1"/>
    <property type="molecule type" value="Genomic_DNA"/>
</dbReference>
<evidence type="ECO:0000256" key="1">
    <source>
        <dbReference type="SAM" id="MobiDB-lite"/>
    </source>
</evidence>
<gene>
    <name evidence="2" type="ORF">BJ875DRAFT_371122</name>
</gene>
<sequence length="514" mass="56428">MNLKVEPATEGQLDTNRPPKVEEVIAPSAPIVTALDPSNPMLMVQSPATKRRQSAAGPSWSVAESPQVQTKRVRQAQANVKTLPRKYERCEVEDMVILVADMISELIQTNDGLPLRSGVLTRFHSRTPPGISVLDYLQRLAKHATLSPPLLLSMVYYIDRLCSLYPAFTVTTLTIHRFLITAATVAAKGLSDSFWNNATYARVGGIKLAELGLLELEFLYRVDWKIVPNPEVLVDYYRGLIDRSDAYELEDDSSSEGEGEEEGGEGHSSDSTDADIKREEQTDVQWKAWMTENSTQKAENKAPELQHKLSAQDLIALTNTMKLSHFILVLFAGTSLASGIDPFESIEVSFQPISPTSTAIQTLAELHHSTLFKGDTTAGVTSFDYPDLSPDIKLLRIGIYSSSLKKWTSSVSTTSAETFAKGYSVTFVLSLDVDGEVVGVTAKSAKIDAGATRDFAPKVKVVWGTKGRKPALNRPVVLSAEGKLEEPELEKTFLQRYWWVLLGAVMIMMTAGGG</sequence>
<keyword evidence="3" id="KW-1185">Reference proteome</keyword>
<name>A0A9P8C835_9HELO</name>
<accession>A0A9P8C835</accession>
<dbReference type="PANTHER" id="PTHR15615">
    <property type="match status" value="1"/>
</dbReference>
<feature type="compositionally biased region" description="Basic and acidic residues" evidence="1">
    <location>
        <begin position="264"/>
        <end position="277"/>
    </location>
</feature>
<feature type="region of interest" description="Disordered" evidence="1">
    <location>
        <begin position="47"/>
        <end position="67"/>
    </location>
</feature>
<dbReference type="OrthoDB" id="337735at2759"/>
<dbReference type="GO" id="GO:0005634">
    <property type="term" value="C:nucleus"/>
    <property type="evidence" value="ECO:0007669"/>
    <property type="project" value="TreeGrafter"/>
</dbReference>
<dbReference type="Gene3D" id="1.10.472.10">
    <property type="entry name" value="Cyclin-like"/>
    <property type="match status" value="1"/>
</dbReference>
<reference evidence="2" key="1">
    <citation type="journal article" date="2021" name="IMA Fungus">
        <title>Genomic characterization of three marine fungi, including Emericellopsis atlantica sp. nov. with signatures of a generalist lifestyle and marine biomass degradation.</title>
        <authorList>
            <person name="Hagestad O.C."/>
            <person name="Hou L."/>
            <person name="Andersen J.H."/>
            <person name="Hansen E.H."/>
            <person name="Altermark B."/>
            <person name="Li C."/>
            <person name="Kuhnert E."/>
            <person name="Cox R.J."/>
            <person name="Crous P.W."/>
            <person name="Spatafora J.W."/>
            <person name="Lail K."/>
            <person name="Amirebrahimi M."/>
            <person name="Lipzen A."/>
            <person name="Pangilinan J."/>
            <person name="Andreopoulos W."/>
            <person name="Hayes R.D."/>
            <person name="Ng V."/>
            <person name="Grigoriev I.V."/>
            <person name="Jackson S.A."/>
            <person name="Sutton T.D.S."/>
            <person name="Dobson A.D.W."/>
            <person name="Rama T."/>
        </authorList>
    </citation>
    <scope>NUCLEOTIDE SEQUENCE</scope>
    <source>
        <strain evidence="2">TRa018bII</strain>
    </source>
</reference>
<organism evidence="2 3">
    <name type="scientific">Amylocarpus encephaloides</name>
    <dbReference type="NCBI Taxonomy" id="45428"/>
    <lineage>
        <taxon>Eukaryota</taxon>
        <taxon>Fungi</taxon>
        <taxon>Dikarya</taxon>
        <taxon>Ascomycota</taxon>
        <taxon>Pezizomycotina</taxon>
        <taxon>Leotiomycetes</taxon>
        <taxon>Helotiales</taxon>
        <taxon>Helotiales incertae sedis</taxon>
        <taxon>Amylocarpus</taxon>
    </lineage>
</organism>
<dbReference type="CDD" id="cd20558">
    <property type="entry name" value="CYCLIN_ScPCL7-like"/>
    <property type="match status" value="1"/>
</dbReference>
<feature type="compositionally biased region" description="Acidic residues" evidence="1">
    <location>
        <begin position="248"/>
        <end position="263"/>
    </location>
</feature>
<feature type="region of interest" description="Disordered" evidence="1">
    <location>
        <begin position="1"/>
        <end position="22"/>
    </location>
</feature>
<dbReference type="SUPFAM" id="SSF47954">
    <property type="entry name" value="Cyclin-like"/>
    <property type="match status" value="1"/>
</dbReference>
<proteinExistence type="predicted"/>
<protein>
    <submittedName>
        <fullName evidence="2">Cyclin-domain-containing protein</fullName>
    </submittedName>
</protein>
<dbReference type="Proteomes" id="UP000824998">
    <property type="component" value="Unassembled WGS sequence"/>
</dbReference>
<dbReference type="GO" id="GO:0016538">
    <property type="term" value="F:cyclin-dependent protein serine/threonine kinase regulator activity"/>
    <property type="evidence" value="ECO:0007669"/>
    <property type="project" value="TreeGrafter"/>
</dbReference>
<dbReference type="GO" id="GO:0000307">
    <property type="term" value="C:cyclin-dependent protein kinase holoenzyme complex"/>
    <property type="evidence" value="ECO:0007669"/>
    <property type="project" value="TreeGrafter"/>
</dbReference>
<evidence type="ECO:0000313" key="3">
    <source>
        <dbReference type="Proteomes" id="UP000824998"/>
    </source>
</evidence>
<comment type="caution">
    <text evidence="2">The sequence shown here is derived from an EMBL/GenBank/DDBJ whole genome shotgun (WGS) entry which is preliminary data.</text>
</comment>
<dbReference type="PANTHER" id="PTHR15615:SF117">
    <property type="entry name" value="PHO85 CYCLIN PHO80"/>
    <property type="match status" value="1"/>
</dbReference>
<dbReference type="InterPro" id="IPR013922">
    <property type="entry name" value="Cyclin_PHO80-like"/>
</dbReference>
<dbReference type="GO" id="GO:0019901">
    <property type="term" value="F:protein kinase binding"/>
    <property type="evidence" value="ECO:0007669"/>
    <property type="project" value="InterPro"/>
</dbReference>
<feature type="region of interest" description="Disordered" evidence="1">
    <location>
        <begin position="248"/>
        <end position="277"/>
    </location>
</feature>